<keyword evidence="1" id="KW-0147">Chitin-binding</keyword>
<dbReference type="PANTHER" id="PTHR34997">
    <property type="entry name" value="AM15"/>
    <property type="match status" value="1"/>
</dbReference>
<reference evidence="6 7" key="1">
    <citation type="submission" date="2016-03" db="EMBL/GenBank/DDBJ databases">
        <title>Comparative genomics of Pseudogymnoascus destructans, the fungus causing white-nose syndrome of bats.</title>
        <authorList>
            <person name="Palmer J.M."/>
            <person name="Drees K.P."/>
            <person name="Foster J.T."/>
            <person name="Lindner D.L."/>
        </authorList>
    </citation>
    <scope>NUCLEOTIDE SEQUENCE [LARGE SCALE GENOMIC DNA]</scope>
    <source>
        <strain evidence="6 7">UAMH 10579</strain>
    </source>
</reference>
<dbReference type="Gene3D" id="3.10.350.10">
    <property type="entry name" value="LysM domain"/>
    <property type="match status" value="3"/>
</dbReference>
<keyword evidence="7" id="KW-1185">Reference proteome</keyword>
<evidence type="ECO:0000256" key="2">
    <source>
        <dbReference type="ARBA" id="ARBA00022729"/>
    </source>
</evidence>
<keyword evidence="3" id="KW-0843">Virulence</keyword>
<dbReference type="InterPro" id="IPR052210">
    <property type="entry name" value="LysM1-like"/>
</dbReference>
<reference evidence="7" key="2">
    <citation type="journal article" date="2018" name="Nat. Commun.">
        <title>Extreme sensitivity to ultraviolet light in the fungal pathogen causing white-nose syndrome of bats.</title>
        <authorList>
            <person name="Palmer J.M."/>
            <person name="Drees K.P."/>
            <person name="Foster J.T."/>
            <person name="Lindner D.L."/>
        </authorList>
    </citation>
    <scope>NUCLEOTIDE SEQUENCE [LARGE SCALE GENOMIC DNA]</scope>
    <source>
        <strain evidence="7">UAMH 10579</strain>
    </source>
</reference>
<evidence type="ECO:0000313" key="7">
    <source>
        <dbReference type="Proteomes" id="UP000091956"/>
    </source>
</evidence>
<feature type="domain" description="LysM" evidence="5">
    <location>
        <begin position="20"/>
        <end position="73"/>
    </location>
</feature>
<accession>A0A2P2SWY7</accession>
<feature type="region of interest" description="Disordered" evidence="4">
    <location>
        <begin position="190"/>
        <end position="213"/>
    </location>
</feature>
<dbReference type="InterPro" id="IPR036779">
    <property type="entry name" value="LysM_dom_sf"/>
</dbReference>
<evidence type="ECO:0000259" key="5">
    <source>
        <dbReference type="PROSITE" id="PS51782"/>
    </source>
</evidence>
<dbReference type="GO" id="GO:0008061">
    <property type="term" value="F:chitin binding"/>
    <property type="evidence" value="ECO:0007669"/>
    <property type="project" value="UniProtKB-KW"/>
</dbReference>
<evidence type="ECO:0000313" key="6">
    <source>
        <dbReference type="EMBL" id="OBU01349.2"/>
    </source>
</evidence>
<feature type="domain" description="LysM" evidence="5">
    <location>
        <begin position="306"/>
        <end position="356"/>
    </location>
</feature>
<name>A0A2P2SWY7_9PEZI</name>
<proteinExistence type="predicted"/>
<sequence>MVASGSEECYSDSLICVPKSCRLLQVGESATCESIAKSASNETNPISLAQLSTWNPNILGACDFLVKDQYICIEAPGGSLVGPPQDDIPDDTGGPVRRGPGSTITLPIIENPDVPPELVQEGIAADCIRYVVANSTAASCWKISNDGQVTQARLFELNPVLGEHGENCGTMIWLEYAYCVATSKDLPTTTSVASSTTSNPPTSTSNPKPTATREGIAANCNKWAIAETGIGCYDMAANAGIELSLFYTWNPILGAAGENCGTEIWLDYYYCTGVSGSTTSKAPTPTSVTPPKPTNTQAGIPASCTKFYEAKTGDSCWQIADDNGIELSLLYSLNPILGAAGEGCGTQLWPEYSYCIATS</sequence>
<evidence type="ECO:0000256" key="3">
    <source>
        <dbReference type="ARBA" id="ARBA00023026"/>
    </source>
</evidence>
<dbReference type="STRING" id="342668.A0A2P2SWY7"/>
<dbReference type="PANTHER" id="PTHR34997:SF2">
    <property type="entry name" value="LYSM DOMAIN-CONTAINING PROTEIN-RELATED"/>
    <property type="match status" value="1"/>
</dbReference>
<organism evidence="6 7">
    <name type="scientific">Pseudogymnoascus verrucosus</name>
    <dbReference type="NCBI Taxonomy" id="342668"/>
    <lineage>
        <taxon>Eukaryota</taxon>
        <taxon>Fungi</taxon>
        <taxon>Dikarya</taxon>
        <taxon>Ascomycota</taxon>
        <taxon>Pezizomycotina</taxon>
        <taxon>Leotiomycetes</taxon>
        <taxon>Thelebolales</taxon>
        <taxon>Thelebolaceae</taxon>
        <taxon>Pseudogymnoascus</taxon>
    </lineage>
</organism>
<dbReference type="Pfam" id="PF01476">
    <property type="entry name" value="LysM"/>
    <property type="match status" value="1"/>
</dbReference>
<dbReference type="InterPro" id="IPR018392">
    <property type="entry name" value="LysM"/>
</dbReference>
<gene>
    <name evidence="6" type="ORF">VE01_00254</name>
</gene>
<dbReference type="PROSITE" id="PS51782">
    <property type="entry name" value="LYSM"/>
    <property type="match status" value="2"/>
</dbReference>
<evidence type="ECO:0000256" key="4">
    <source>
        <dbReference type="SAM" id="MobiDB-lite"/>
    </source>
</evidence>
<dbReference type="GeneID" id="28833640"/>
<dbReference type="CDD" id="cd00118">
    <property type="entry name" value="LysM"/>
    <property type="match status" value="1"/>
</dbReference>
<protein>
    <recommendedName>
        <fullName evidence="5">LysM domain-containing protein</fullName>
    </recommendedName>
</protein>
<dbReference type="SUPFAM" id="SSF54106">
    <property type="entry name" value="LysM domain"/>
    <property type="match status" value="1"/>
</dbReference>
<dbReference type="RefSeq" id="XP_059320112.1">
    <property type="nucleotide sequence ID" value="XM_059463257.1"/>
</dbReference>
<dbReference type="EMBL" id="KV460206">
    <property type="protein sequence ID" value="OBU01349.2"/>
    <property type="molecule type" value="Genomic_DNA"/>
</dbReference>
<keyword evidence="2" id="KW-0732">Signal</keyword>
<dbReference type="AlphaFoldDB" id="A0A2P2SWY7"/>
<feature type="compositionally biased region" description="Low complexity" evidence="4">
    <location>
        <begin position="190"/>
        <end position="212"/>
    </location>
</feature>
<evidence type="ECO:0000256" key="1">
    <source>
        <dbReference type="ARBA" id="ARBA00022669"/>
    </source>
</evidence>
<dbReference type="Proteomes" id="UP000091956">
    <property type="component" value="Unassembled WGS sequence"/>
</dbReference>